<dbReference type="InterPro" id="IPR034904">
    <property type="entry name" value="FSCA_dom_sf"/>
</dbReference>
<dbReference type="AlphaFoldDB" id="A0A6H5I9P3"/>
<evidence type="ECO:0000256" key="1">
    <source>
        <dbReference type="ARBA" id="ARBA00010381"/>
    </source>
</evidence>
<keyword evidence="5" id="KW-1185">Reference proteome</keyword>
<dbReference type="Pfam" id="PF01883">
    <property type="entry name" value="FeS_assembly_P"/>
    <property type="match status" value="1"/>
</dbReference>
<dbReference type="SUPFAM" id="SSF117916">
    <property type="entry name" value="Fe-S cluster assembly (FSCA) domain-like"/>
    <property type="match status" value="1"/>
</dbReference>
<accession>A0A6H5I9P3</accession>
<dbReference type="PANTHER" id="PTHR12377">
    <property type="entry name" value="CYTOSOLIC IRON-SULFUR ASSEMBLY COMPONENT 2B-RELATED"/>
    <property type="match status" value="1"/>
</dbReference>
<dbReference type="PANTHER" id="PTHR12377:SF0">
    <property type="entry name" value="CYTOSOLIC IRON-SULFUR ASSEMBLY COMPONENT 2B"/>
    <property type="match status" value="1"/>
</dbReference>
<dbReference type="GO" id="GO:0007059">
    <property type="term" value="P:chromosome segregation"/>
    <property type="evidence" value="ECO:0007669"/>
    <property type="project" value="UniProtKB-KW"/>
</dbReference>
<dbReference type="FunFam" id="3.30.300.130:FF:000005">
    <property type="entry name" value="Mitotic spindle-associated mmxd complex subunit"/>
    <property type="match status" value="1"/>
</dbReference>
<evidence type="ECO:0000259" key="3">
    <source>
        <dbReference type="Pfam" id="PF01883"/>
    </source>
</evidence>
<protein>
    <recommendedName>
        <fullName evidence="3">MIP18 family-like domain-containing protein</fullName>
    </recommendedName>
</protein>
<organism evidence="4 5">
    <name type="scientific">Trichogramma brassicae</name>
    <dbReference type="NCBI Taxonomy" id="86971"/>
    <lineage>
        <taxon>Eukaryota</taxon>
        <taxon>Metazoa</taxon>
        <taxon>Ecdysozoa</taxon>
        <taxon>Arthropoda</taxon>
        <taxon>Hexapoda</taxon>
        <taxon>Insecta</taxon>
        <taxon>Pterygota</taxon>
        <taxon>Neoptera</taxon>
        <taxon>Endopterygota</taxon>
        <taxon>Hymenoptera</taxon>
        <taxon>Apocrita</taxon>
        <taxon>Proctotrupomorpha</taxon>
        <taxon>Chalcidoidea</taxon>
        <taxon>Trichogrammatidae</taxon>
        <taxon>Trichogramma</taxon>
    </lineage>
</organism>
<dbReference type="EMBL" id="CADCXV010000678">
    <property type="protein sequence ID" value="CAB0032399.1"/>
    <property type="molecule type" value="Genomic_DNA"/>
</dbReference>
<evidence type="ECO:0000256" key="2">
    <source>
        <dbReference type="ARBA" id="ARBA00022829"/>
    </source>
</evidence>
<comment type="similarity">
    <text evidence="1">Belongs to the MIP18 family.</text>
</comment>
<evidence type="ECO:0000313" key="5">
    <source>
        <dbReference type="Proteomes" id="UP000479190"/>
    </source>
</evidence>
<name>A0A6H5I9P3_9HYME</name>
<dbReference type="GO" id="GO:0097361">
    <property type="term" value="C:cytosolic [4Fe-4S] assembly targeting complex"/>
    <property type="evidence" value="ECO:0007669"/>
    <property type="project" value="UniProtKB-ARBA"/>
</dbReference>
<dbReference type="Proteomes" id="UP000479190">
    <property type="component" value="Unassembled WGS sequence"/>
</dbReference>
<keyword evidence="2" id="KW-0159">Chromosome partition</keyword>
<dbReference type="InterPro" id="IPR002744">
    <property type="entry name" value="MIP18-like"/>
</dbReference>
<reference evidence="4 5" key="1">
    <citation type="submission" date="2020-02" db="EMBL/GenBank/DDBJ databases">
        <authorList>
            <person name="Ferguson B K."/>
        </authorList>
    </citation>
    <scope>NUCLEOTIDE SEQUENCE [LARGE SCALE GENOMIC DNA]</scope>
</reference>
<proteinExistence type="inferred from homology"/>
<dbReference type="Gene3D" id="6.10.250.1280">
    <property type="match status" value="1"/>
</dbReference>
<dbReference type="OrthoDB" id="2746at2759"/>
<sequence length="160" mass="18067">MSRPLDNPNPKIYPKLEEKLSVNEQIEDIPRNADAVDARRVFELLRNITDPEHPLTLEQLNVVEQRLIEVDNEKNQINVQFTPTIPHCSMATLIGLSIRTQLIRKISPKFKVSVTVTPGTHVSEAAVNKQLGDKERVAAALENEFLCNVIEQCLESTEES</sequence>
<gene>
    <name evidence="4" type="ORF">TBRA_LOCUS4337</name>
</gene>
<evidence type="ECO:0000313" key="4">
    <source>
        <dbReference type="EMBL" id="CAB0032399.1"/>
    </source>
</evidence>
<dbReference type="Gene3D" id="3.30.300.130">
    <property type="entry name" value="Fe-S cluster assembly (FSCA)"/>
    <property type="match status" value="1"/>
</dbReference>
<dbReference type="GO" id="GO:0051604">
    <property type="term" value="P:protein maturation"/>
    <property type="evidence" value="ECO:0007669"/>
    <property type="project" value="InterPro"/>
</dbReference>
<feature type="domain" description="MIP18 family-like" evidence="3">
    <location>
        <begin position="40"/>
        <end position="116"/>
    </location>
</feature>
<dbReference type="InterPro" id="IPR039796">
    <property type="entry name" value="MIP18"/>
</dbReference>